<keyword evidence="3" id="KW-0444">Lipid biosynthesis</keyword>
<dbReference type="PANTHER" id="PTHR42724:SF1">
    <property type="entry name" value="TETRAACYLDISACCHARIDE 4'-KINASE, MITOCHONDRIAL-RELATED"/>
    <property type="match status" value="1"/>
</dbReference>
<evidence type="ECO:0000313" key="10">
    <source>
        <dbReference type="EMBL" id="EQC33097.1"/>
    </source>
</evidence>
<evidence type="ECO:0000256" key="8">
    <source>
        <dbReference type="ARBA" id="ARBA00022840"/>
    </source>
</evidence>
<dbReference type="EMBL" id="JH767160">
    <property type="protein sequence ID" value="EQC33097.1"/>
    <property type="molecule type" value="Genomic_DNA"/>
</dbReference>
<accession>T0RSG5</accession>
<sequence length="373" mass="41323">MARTQWQRDLRRAVWRQLMLDRHEQHPLVQGALSSLSALYGSLSALRRSYYASQPRQRLPLSTISFGNVTWGGTGKTPCLHHVARYLAGRDVPFMLVSRGYGDDEWKMFAAEFPESTLALGAHRYKAAMAQISAHKSRKPAIALLDDGLQQYSLHKDLEIVMLDAYNPFGNGALLPQGRLRERPEVALPRADIVILHHADHLDPTDVAALTTRIRPWLRPDTVVATTRMEITALPLASEAAACVQTRVAPPLATKEAALVVGLCGIGCPASFEDALRKVFPAAALHMEIFPDHHAYTTEDLHSVASAIETLRDGRDVLVVTTEKDFFRTPALLQANLGADYELRVALSQLTFIQERAAVFARIDKLLATPREA</sequence>
<dbReference type="GO" id="GO:0009029">
    <property type="term" value="F:lipid-A 4'-kinase activity"/>
    <property type="evidence" value="ECO:0007669"/>
    <property type="project" value="UniProtKB-EC"/>
</dbReference>
<dbReference type="STRING" id="1156394.T0RSG5"/>
<dbReference type="EC" id="2.7.1.130" evidence="2"/>
<reference evidence="10 11" key="1">
    <citation type="submission" date="2012-04" db="EMBL/GenBank/DDBJ databases">
        <title>The Genome Sequence of Saprolegnia declina VS20.</title>
        <authorList>
            <consortium name="The Broad Institute Genome Sequencing Platform"/>
            <person name="Russ C."/>
            <person name="Nusbaum C."/>
            <person name="Tyler B."/>
            <person name="van West P."/>
            <person name="Dieguez-Uribeondo J."/>
            <person name="de Bruijn I."/>
            <person name="Tripathy S."/>
            <person name="Jiang R."/>
            <person name="Young S.K."/>
            <person name="Zeng Q."/>
            <person name="Gargeya S."/>
            <person name="Fitzgerald M."/>
            <person name="Haas B."/>
            <person name="Abouelleil A."/>
            <person name="Alvarado L."/>
            <person name="Arachchi H.M."/>
            <person name="Berlin A."/>
            <person name="Chapman S.B."/>
            <person name="Goldberg J."/>
            <person name="Griggs A."/>
            <person name="Gujja S."/>
            <person name="Hansen M."/>
            <person name="Howarth C."/>
            <person name="Imamovic A."/>
            <person name="Larimer J."/>
            <person name="McCowen C."/>
            <person name="Montmayeur A."/>
            <person name="Murphy C."/>
            <person name="Neiman D."/>
            <person name="Pearson M."/>
            <person name="Priest M."/>
            <person name="Roberts A."/>
            <person name="Saif S."/>
            <person name="Shea T."/>
            <person name="Sisk P."/>
            <person name="Sykes S."/>
            <person name="Wortman J."/>
            <person name="Nusbaum C."/>
            <person name="Birren B."/>
        </authorList>
    </citation>
    <scope>NUCLEOTIDE SEQUENCE [LARGE SCALE GENOMIC DNA]</scope>
    <source>
        <strain evidence="10 11">VS20</strain>
    </source>
</reference>
<protein>
    <recommendedName>
        <fullName evidence="2">tetraacyldisaccharide 4'-kinase</fullName>
        <ecNumber evidence="2">2.7.1.130</ecNumber>
    </recommendedName>
</protein>
<name>T0RSG5_SAPDV</name>
<organism evidence="10 11">
    <name type="scientific">Saprolegnia diclina (strain VS20)</name>
    <dbReference type="NCBI Taxonomy" id="1156394"/>
    <lineage>
        <taxon>Eukaryota</taxon>
        <taxon>Sar</taxon>
        <taxon>Stramenopiles</taxon>
        <taxon>Oomycota</taxon>
        <taxon>Saprolegniomycetes</taxon>
        <taxon>Saprolegniales</taxon>
        <taxon>Saprolegniaceae</taxon>
        <taxon>Saprolegnia</taxon>
    </lineage>
</organism>
<dbReference type="InterPro" id="IPR003758">
    <property type="entry name" value="LpxK"/>
</dbReference>
<dbReference type="NCBIfam" id="TIGR00682">
    <property type="entry name" value="lpxK"/>
    <property type="match status" value="1"/>
</dbReference>
<evidence type="ECO:0000256" key="7">
    <source>
        <dbReference type="ARBA" id="ARBA00022777"/>
    </source>
</evidence>
<evidence type="ECO:0000256" key="9">
    <source>
        <dbReference type="ARBA" id="ARBA00023098"/>
    </source>
</evidence>
<comment type="pathway">
    <text evidence="1">Glycolipid biosynthesis; lipid IV(A) biosynthesis; lipid IV(A) from (3R)-3-hydroxytetradecanoyl-[acyl-carrier-protein] and UDP-N-acetyl-alpha-D-glucosamine: step 6/6.</text>
</comment>
<evidence type="ECO:0000256" key="1">
    <source>
        <dbReference type="ARBA" id="ARBA00004870"/>
    </source>
</evidence>
<keyword evidence="6" id="KW-0547">Nucleotide-binding</keyword>
<keyword evidence="11" id="KW-1185">Reference proteome</keyword>
<keyword evidence="8" id="KW-0067">ATP-binding</keyword>
<gene>
    <name evidence="10" type="ORF">SDRG_09085</name>
</gene>
<dbReference type="OrthoDB" id="10266567at2759"/>
<evidence type="ECO:0000256" key="4">
    <source>
        <dbReference type="ARBA" id="ARBA00022556"/>
    </source>
</evidence>
<dbReference type="Pfam" id="PF02606">
    <property type="entry name" value="LpxK"/>
    <property type="match status" value="1"/>
</dbReference>
<dbReference type="GeneID" id="19949812"/>
<evidence type="ECO:0000256" key="5">
    <source>
        <dbReference type="ARBA" id="ARBA00022679"/>
    </source>
</evidence>
<dbReference type="Proteomes" id="UP000030762">
    <property type="component" value="Unassembled WGS sequence"/>
</dbReference>
<dbReference type="HAMAP" id="MF_00409">
    <property type="entry name" value="LpxK"/>
    <property type="match status" value="1"/>
</dbReference>
<dbReference type="RefSeq" id="XP_008613220.1">
    <property type="nucleotide sequence ID" value="XM_008614998.1"/>
</dbReference>
<dbReference type="OMA" id="KTPFVQF"/>
<keyword evidence="4" id="KW-0441">Lipid A biosynthesis</keyword>
<dbReference type="eggNOG" id="ENOG502QRUA">
    <property type="taxonomic scope" value="Eukaryota"/>
</dbReference>
<keyword evidence="5" id="KW-0808">Transferase</keyword>
<proteinExistence type="inferred from homology"/>
<dbReference type="VEuPathDB" id="FungiDB:SDRG_09085"/>
<keyword evidence="7 10" id="KW-0418">Kinase</keyword>
<evidence type="ECO:0000256" key="2">
    <source>
        <dbReference type="ARBA" id="ARBA00012071"/>
    </source>
</evidence>
<keyword evidence="9" id="KW-0443">Lipid metabolism</keyword>
<dbReference type="GO" id="GO:0009245">
    <property type="term" value="P:lipid A biosynthetic process"/>
    <property type="evidence" value="ECO:0007669"/>
    <property type="project" value="UniProtKB-KW"/>
</dbReference>
<dbReference type="PANTHER" id="PTHR42724">
    <property type="entry name" value="TETRAACYLDISACCHARIDE 4'-KINASE"/>
    <property type="match status" value="1"/>
</dbReference>
<dbReference type="AlphaFoldDB" id="T0RSG5"/>
<evidence type="ECO:0000313" key="11">
    <source>
        <dbReference type="Proteomes" id="UP000030762"/>
    </source>
</evidence>
<evidence type="ECO:0000256" key="3">
    <source>
        <dbReference type="ARBA" id="ARBA00022516"/>
    </source>
</evidence>
<dbReference type="GO" id="GO:0005524">
    <property type="term" value="F:ATP binding"/>
    <property type="evidence" value="ECO:0007669"/>
    <property type="project" value="UniProtKB-KW"/>
</dbReference>
<evidence type="ECO:0000256" key="6">
    <source>
        <dbReference type="ARBA" id="ARBA00022741"/>
    </source>
</evidence>
<dbReference type="InParanoid" id="T0RSG5"/>
<dbReference type="UniPathway" id="UPA00359">
    <property type="reaction ID" value="UER00482"/>
</dbReference>
<dbReference type="GO" id="GO:0016020">
    <property type="term" value="C:membrane"/>
    <property type="evidence" value="ECO:0007669"/>
    <property type="project" value="GOC"/>
</dbReference>